<evidence type="ECO:0000313" key="3">
    <source>
        <dbReference type="Proteomes" id="UP001548590"/>
    </source>
</evidence>
<dbReference type="Pfam" id="PF19480">
    <property type="entry name" value="DUF6016"/>
    <property type="match status" value="1"/>
</dbReference>
<dbReference type="EMBL" id="JBEWLZ010000002">
    <property type="protein sequence ID" value="MET1488918.1"/>
    <property type="molecule type" value="Genomic_DNA"/>
</dbReference>
<feature type="domain" description="Cupin fold metalloprotein WbuC cupin" evidence="1">
    <location>
        <begin position="6"/>
        <end position="87"/>
    </location>
</feature>
<dbReference type="InterPro" id="IPR014710">
    <property type="entry name" value="RmlC-like_jellyroll"/>
</dbReference>
<name>A0ABV2CM33_9RHOO</name>
<dbReference type="Gene3D" id="2.60.120.10">
    <property type="entry name" value="Jelly Rolls"/>
    <property type="match status" value="1"/>
</dbReference>
<evidence type="ECO:0000259" key="1">
    <source>
        <dbReference type="Pfam" id="PF19480"/>
    </source>
</evidence>
<accession>A0ABV2CM33</accession>
<dbReference type="SUPFAM" id="SSF51182">
    <property type="entry name" value="RmlC-like cupins"/>
    <property type="match status" value="1"/>
</dbReference>
<dbReference type="Proteomes" id="UP001548590">
    <property type="component" value="Unassembled WGS sequence"/>
</dbReference>
<dbReference type="NCBIfam" id="TIGR04366">
    <property type="entry name" value="cupin_WbuC"/>
    <property type="match status" value="1"/>
</dbReference>
<sequence length="160" mass="17390">MTVRFIDKAFLDALSDEARLAPRLRKHFNLHANHAEPVQRLFNAIEPGSYVAPHRHAALPASENLFVLRGSLGLILFDDAGHVTSARVVEPAGACCGVELGANVWHSVVSLQTGTVILEVKQGPFIAETASERADWAPADSSPEAKDWLERMKSILSVAE</sequence>
<organism evidence="2 3">
    <name type="scientific">Uliginosibacterium paludis</name>
    <dbReference type="NCBI Taxonomy" id="1615952"/>
    <lineage>
        <taxon>Bacteria</taxon>
        <taxon>Pseudomonadati</taxon>
        <taxon>Pseudomonadota</taxon>
        <taxon>Betaproteobacteria</taxon>
        <taxon>Rhodocyclales</taxon>
        <taxon>Zoogloeaceae</taxon>
        <taxon>Uliginosibacterium</taxon>
    </lineage>
</organism>
<dbReference type="CDD" id="cd07005">
    <property type="entry name" value="cupin_WbuC-like"/>
    <property type="match status" value="1"/>
</dbReference>
<dbReference type="InterPro" id="IPR027565">
    <property type="entry name" value="Cupin_WbuC"/>
</dbReference>
<dbReference type="RefSeq" id="WP_345923934.1">
    <property type="nucleotide sequence ID" value="NZ_JBDIVF010000001.1"/>
</dbReference>
<dbReference type="InterPro" id="IPR046058">
    <property type="entry name" value="WbuC_cupin"/>
</dbReference>
<comment type="caution">
    <text evidence="2">The sequence shown here is derived from an EMBL/GenBank/DDBJ whole genome shotgun (WGS) entry which is preliminary data.</text>
</comment>
<proteinExistence type="predicted"/>
<dbReference type="InterPro" id="IPR011051">
    <property type="entry name" value="RmlC_Cupin_sf"/>
</dbReference>
<keyword evidence="3" id="KW-1185">Reference proteome</keyword>
<protein>
    <submittedName>
        <fullName evidence="2">WbuC family cupin fold metalloprotein</fullName>
    </submittedName>
</protein>
<reference evidence="2 3" key="1">
    <citation type="submission" date="2024-07" db="EMBL/GenBank/DDBJ databases">
        <title>Uliginosibacterium paludis KCTC:42655.</title>
        <authorList>
            <person name="Kim M.K."/>
        </authorList>
    </citation>
    <scope>NUCLEOTIDE SEQUENCE [LARGE SCALE GENOMIC DNA]</scope>
    <source>
        <strain evidence="2 3">KCTC 42655</strain>
    </source>
</reference>
<evidence type="ECO:0000313" key="2">
    <source>
        <dbReference type="EMBL" id="MET1488918.1"/>
    </source>
</evidence>
<gene>
    <name evidence="2" type="ORF">ABVT11_03705</name>
</gene>